<dbReference type="GO" id="GO:0004930">
    <property type="term" value="F:G protein-coupled receptor activity"/>
    <property type="evidence" value="ECO:0007669"/>
    <property type="project" value="UniProtKB-KW"/>
</dbReference>
<dbReference type="GeneID" id="110590399"/>
<organism evidence="12 13">
    <name type="scientific">Neomonachus schauinslandi</name>
    <name type="common">Hawaiian monk seal</name>
    <name type="synonym">Monachus schauinslandi</name>
    <dbReference type="NCBI Taxonomy" id="29088"/>
    <lineage>
        <taxon>Eukaryota</taxon>
        <taxon>Metazoa</taxon>
        <taxon>Chordata</taxon>
        <taxon>Craniata</taxon>
        <taxon>Vertebrata</taxon>
        <taxon>Euteleostomi</taxon>
        <taxon>Mammalia</taxon>
        <taxon>Eutheria</taxon>
        <taxon>Laurasiatheria</taxon>
        <taxon>Carnivora</taxon>
        <taxon>Caniformia</taxon>
        <taxon>Pinnipedia</taxon>
        <taxon>Phocidae</taxon>
        <taxon>Monachinae</taxon>
        <taxon>Monachini</taxon>
        <taxon>Neomonachus</taxon>
    </lineage>
</organism>
<evidence type="ECO:0000256" key="1">
    <source>
        <dbReference type="ARBA" id="ARBA00004141"/>
    </source>
</evidence>
<evidence type="ECO:0000256" key="7">
    <source>
        <dbReference type="ARBA" id="ARBA00023224"/>
    </source>
</evidence>
<dbReference type="InterPro" id="IPR017452">
    <property type="entry name" value="GPCR_Rhodpsn_7TM"/>
</dbReference>
<keyword evidence="3 10" id="KW-1133">Transmembrane helix</keyword>
<protein>
    <submittedName>
        <fullName evidence="13">Oxoeicosanoid receptor 1</fullName>
    </submittedName>
</protein>
<dbReference type="Gene3D" id="1.20.1070.10">
    <property type="entry name" value="Rhodopsin 7-helix transmembrane proteins"/>
    <property type="match status" value="1"/>
</dbReference>
<dbReference type="PRINTS" id="PR00237">
    <property type="entry name" value="GPCRRHODOPSN"/>
</dbReference>
<evidence type="ECO:0000256" key="9">
    <source>
        <dbReference type="SAM" id="MobiDB-lite"/>
    </source>
</evidence>
<sequence length="355" mass="39257">MTAFWCQPGTHLGATREATVSCFPAFSPTVSAFLAPILGMEFVLGLVGNSLALFIFCFHTRPWTSNTVFLVSLVVADFLLIINLPLRVDYYFLQEHWRFGATTCKLNLFMLSTNRSASVVFLTAVALNRYLKVVRPHHVLSRASVWAAARVAGGLWAGILLLNGHLLLAAYTDHSCLSYRLGVKSSASLRWHQALFMLEFFLPLALILFAIVNIRLTIWRRSLGGQAGPRRAMCLLAAVVAVYIICFLPSVVFGMASMVAFRLHACHALDLCTQLFHSSLAITYLNSVLDPVLYCFSSPNFLRQVRALLGLSQGWQGPAIDESSYQPSAQRREASREAQAAEKLQAEVSLEGPLE</sequence>
<evidence type="ECO:0000256" key="10">
    <source>
        <dbReference type="SAM" id="Phobius"/>
    </source>
</evidence>
<dbReference type="STRING" id="29088.A0A2Y9I3S3"/>
<evidence type="ECO:0000256" key="8">
    <source>
        <dbReference type="RuleBase" id="RU000688"/>
    </source>
</evidence>
<dbReference type="Pfam" id="PF00001">
    <property type="entry name" value="7tm_1"/>
    <property type="match status" value="1"/>
</dbReference>
<keyword evidence="5 10" id="KW-0472">Membrane</keyword>
<dbReference type="AlphaFoldDB" id="A0A2Y9I3S3"/>
<evidence type="ECO:0000256" key="4">
    <source>
        <dbReference type="ARBA" id="ARBA00023040"/>
    </source>
</evidence>
<dbReference type="KEGG" id="nsu:110590399"/>
<dbReference type="Proteomes" id="UP000248481">
    <property type="component" value="Chromosome 10"/>
</dbReference>
<feature type="transmembrane region" description="Helical" evidence="10">
    <location>
        <begin position="68"/>
        <end position="86"/>
    </location>
</feature>
<feature type="region of interest" description="Disordered" evidence="9">
    <location>
        <begin position="319"/>
        <end position="355"/>
    </location>
</feature>
<keyword evidence="7 8" id="KW-0807">Transducer</keyword>
<keyword evidence="2 8" id="KW-0812">Transmembrane</keyword>
<gene>
    <name evidence="13" type="primary">OXER1</name>
</gene>
<dbReference type="PANTHER" id="PTHR46048">
    <property type="entry name" value="HYDROXYCARBOXYLIC ACID RECEPTOR 2"/>
    <property type="match status" value="1"/>
</dbReference>
<proteinExistence type="inferred from homology"/>
<evidence type="ECO:0000313" key="12">
    <source>
        <dbReference type="Proteomes" id="UP000248481"/>
    </source>
</evidence>
<dbReference type="InterPro" id="IPR051893">
    <property type="entry name" value="HCARs"/>
</dbReference>
<feature type="transmembrane region" description="Helical" evidence="10">
    <location>
        <begin position="106"/>
        <end position="127"/>
    </location>
</feature>
<dbReference type="RefSeq" id="XP_021556879.1">
    <property type="nucleotide sequence ID" value="XM_021701204.1"/>
</dbReference>
<name>A0A2Y9I3S3_NEOSC</name>
<feature type="transmembrane region" description="Helical" evidence="10">
    <location>
        <begin position="33"/>
        <end position="56"/>
    </location>
</feature>
<feature type="transmembrane region" description="Helical" evidence="10">
    <location>
        <begin position="191"/>
        <end position="212"/>
    </location>
</feature>
<reference evidence="13" key="1">
    <citation type="submission" date="2025-08" db="UniProtKB">
        <authorList>
            <consortium name="RefSeq"/>
        </authorList>
    </citation>
    <scope>IDENTIFICATION</scope>
    <source>
        <tissue evidence="13">Blood</tissue>
    </source>
</reference>
<dbReference type="InParanoid" id="A0A2Y9I3S3"/>
<evidence type="ECO:0000259" key="11">
    <source>
        <dbReference type="PROSITE" id="PS50262"/>
    </source>
</evidence>
<feature type="transmembrane region" description="Helical" evidence="10">
    <location>
        <begin position="148"/>
        <end position="171"/>
    </location>
</feature>
<dbReference type="PANTHER" id="PTHR46048:SF1">
    <property type="entry name" value="OXOEICOSANOID RECEPTOR 1"/>
    <property type="match status" value="1"/>
</dbReference>
<evidence type="ECO:0000313" key="13">
    <source>
        <dbReference type="RefSeq" id="XP_021556879.1"/>
    </source>
</evidence>
<keyword evidence="12" id="KW-1185">Reference proteome</keyword>
<comment type="subcellular location">
    <subcellularLocation>
        <location evidence="1">Membrane</location>
        <topology evidence="1">Multi-pass membrane protein</topology>
    </subcellularLocation>
</comment>
<accession>A0A2Y9I3S3</accession>
<dbReference type="PROSITE" id="PS50262">
    <property type="entry name" value="G_PROTEIN_RECEP_F1_2"/>
    <property type="match status" value="1"/>
</dbReference>
<feature type="domain" description="G-protein coupled receptors family 1 profile" evidence="11">
    <location>
        <begin position="48"/>
        <end position="294"/>
    </location>
</feature>
<dbReference type="SUPFAM" id="SSF81321">
    <property type="entry name" value="Family A G protein-coupled receptor-like"/>
    <property type="match status" value="1"/>
</dbReference>
<evidence type="ECO:0000256" key="5">
    <source>
        <dbReference type="ARBA" id="ARBA00023136"/>
    </source>
</evidence>
<dbReference type="GO" id="GO:0005886">
    <property type="term" value="C:plasma membrane"/>
    <property type="evidence" value="ECO:0007669"/>
    <property type="project" value="TreeGrafter"/>
</dbReference>
<dbReference type="InterPro" id="IPR000276">
    <property type="entry name" value="GPCR_Rhodpsn"/>
</dbReference>
<keyword evidence="4 8" id="KW-0297">G-protein coupled receptor</keyword>
<keyword evidence="6 8" id="KW-0675">Receptor</keyword>
<dbReference type="PROSITE" id="PS00237">
    <property type="entry name" value="G_PROTEIN_RECEP_F1_1"/>
    <property type="match status" value="1"/>
</dbReference>
<comment type="similarity">
    <text evidence="8">Belongs to the G-protein coupled receptor 1 family.</text>
</comment>
<feature type="compositionally biased region" description="Basic and acidic residues" evidence="9">
    <location>
        <begin position="330"/>
        <end position="340"/>
    </location>
</feature>
<feature type="transmembrane region" description="Helical" evidence="10">
    <location>
        <begin position="233"/>
        <end position="255"/>
    </location>
</feature>
<evidence type="ECO:0000256" key="3">
    <source>
        <dbReference type="ARBA" id="ARBA00022989"/>
    </source>
</evidence>
<dbReference type="CTD" id="165140"/>
<evidence type="ECO:0000256" key="2">
    <source>
        <dbReference type="ARBA" id="ARBA00022692"/>
    </source>
</evidence>
<evidence type="ECO:0000256" key="6">
    <source>
        <dbReference type="ARBA" id="ARBA00023170"/>
    </source>
</evidence>